<gene>
    <name evidence="1" type="ORF">SAMN06296429_1261</name>
</gene>
<protein>
    <submittedName>
        <fullName evidence="1">Uncharacterized protein</fullName>
    </submittedName>
</protein>
<dbReference type="AlphaFoldDB" id="A0A1W2DJ81"/>
<organism evidence="1 2">
    <name type="scientific">Janibacter indicus</name>
    <dbReference type="NCBI Taxonomy" id="857417"/>
    <lineage>
        <taxon>Bacteria</taxon>
        <taxon>Bacillati</taxon>
        <taxon>Actinomycetota</taxon>
        <taxon>Actinomycetes</taxon>
        <taxon>Micrococcales</taxon>
        <taxon>Intrasporangiaceae</taxon>
        <taxon>Janibacter</taxon>
    </lineage>
</organism>
<dbReference type="EMBL" id="FWXN01000026">
    <property type="protein sequence ID" value="SMC97514.1"/>
    <property type="molecule type" value="Genomic_DNA"/>
</dbReference>
<proteinExistence type="predicted"/>
<evidence type="ECO:0000313" key="1">
    <source>
        <dbReference type="EMBL" id="SMC97514.1"/>
    </source>
</evidence>
<name>A0A1W2DJ81_9MICO</name>
<dbReference type="Proteomes" id="UP000192634">
    <property type="component" value="Unassembled WGS sequence"/>
</dbReference>
<evidence type="ECO:0000313" key="2">
    <source>
        <dbReference type="Proteomes" id="UP000192634"/>
    </source>
</evidence>
<reference evidence="1 2" key="1">
    <citation type="submission" date="2017-04" db="EMBL/GenBank/DDBJ databases">
        <authorList>
            <person name="Afonso C.L."/>
            <person name="Miller P.J."/>
            <person name="Scott M.A."/>
            <person name="Spackman E."/>
            <person name="Goraichik I."/>
            <person name="Dimitrov K.M."/>
            <person name="Suarez D.L."/>
            <person name="Swayne D.E."/>
        </authorList>
    </citation>
    <scope>NUCLEOTIDE SEQUENCE [LARGE SCALE GENOMIC DNA]</scope>
    <source>
        <strain evidence="1 2">CGMCC 1.12511</strain>
    </source>
</reference>
<accession>A0A1W2DJ81</accession>
<sequence length="55" mass="6262">MVTQVRQRITRQLHVRRGTATDKVWASRQLLLTGYEHLTVKQKAPGSTPPSPPRI</sequence>
<feature type="non-terminal residue" evidence="1">
    <location>
        <position position="55"/>
    </location>
</feature>